<evidence type="ECO:0000256" key="5">
    <source>
        <dbReference type="ARBA" id="ARBA00022801"/>
    </source>
</evidence>
<name>A0A7Y9KBX6_9ACTN</name>
<keyword evidence="6" id="KW-0368">Histidine biosynthesis</keyword>
<evidence type="ECO:0000259" key="7">
    <source>
        <dbReference type="Pfam" id="PF01502"/>
    </source>
</evidence>
<evidence type="ECO:0000256" key="1">
    <source>
        <dbReference type="ARBA" id="ARBA00000024"/>
    </source>
</evidence>
<keyword evidence="4" id="KW-0028">Amino-acid biosynthesis</keyword>
<dbReference type="GO" id="GO:0000105">
    <property type="term" value="P:L-histidine biosynthetic process"/>
    <property type="evidence" value="ECO:0007669"/>
    <property type="project" value="UniProtKB-UniPathway"/>
</dbReference>
<dbReference type="AlphaFoldDB" id="A0A7Y9KBX6"/>
<comment type="pathway">
    <text evidence="2">Amino-acid biosynthesis; L-histidine biosynthesis; L-histidine from 5-phospho-alpha-D-ribose 1-diphosphate: step 3/9.</text>
</comment>
<evidence type="ECO:0000313" key="9">
    <source>
        <dbReference type="Proteomes" id="UP000591272"/>
    </source>
</evidence>
<dbReference type="Gene3D" id="3.10.20.810">
    <property type="entry name" value="Phosphoribosyl-AMP cyclohydrolase"/>
    <property type="match status" value="1"/>
</dbReference>
<evidence type="ECO:0000256" key="2">
    <source>
        <dbReference type="ARBA" id="ARBA00005169"/>
    </source>
</evidence>
<dbReference type="InterPro" id="IPR038019">
    <property type="entry name" value="PRib_AMP_CycHydrolase_sf"/>
</dbReference>
<keyword evidence="5 8" id="KW-0378">Hydrolase</keyword>
<sequence length="136" mass="14733">MNELEEGTRLTLDFDKLAGVAATGARVVPVVLQDAGSGDVLFIGYANDQALKATLEERIAVLWSTSRNELWRKGATSGDVLELVDVRVNCEQNSLLYLVNRTTGGACHTNLPSGEPRPTCYYRSVADGGALRHLLQ</sequence>
<organism evidence="8 9">
    <name type="scientific">Actinomadura citrea</name>
    <dbReference type="NCBI Taxonomy" id="46158"/>
    <lineage>
        <taxon>Bacteria</taxon>
        <taxon>Bacillati</taxon>
        <taxon>Actinomycetota</taxon>
        <taxon>Actinomycetes</taxon>
        <taxon>Streptosporangiales</taxon>
        <taxon>Thermomonosporaceae</taxon>
        <taxon>Actinomadura</taxon>
    </lineage>
</organism>
<dbReference type="GO" id="GO:0004635">
    <property type="term" value="F:phosphoribosyl-AMP cyclohydrolase activity"/>
    <property type="evidence" value="ECO:0007669"/>
    <property type="project" value="UniProtKB-EC"/>
</dbReference>
<gene>
    <name evidence="8" type="ORF">BJ999_000265</name>
</gene>
<dbReference type="EC" id="3.5.4.19" evidence="3"/>
<dbReference type="SUPFAM" id="SSF141734">
    <property type="entry name" value="HisI-like"/>
    <property type="match status" value="1"/>
</dbReference>
<dbReference type="RefSeq" id="WP_179831546.1">
    <property type="nucleotide sequence ID" value="NZ_BMRD01000005.1"/>
</dbReference>
<comment type="caution">
    <text evidence="8">The sequence shown here is derived from an EMBL/GenBank/DDBJ whole genome shotgun (WGS) entry which is preliminary data.</text>
</comment>
<keyword evidence="9" id="KW-1185">Reference proteome</keyword>
<comment type="catalytic activity">
    <reaction evidence="1">
        <text>1-(5-phospho-beta-D-ribosyl)-5'-AMP + H2O = 1-(5-phospho-beta-D-ribosyl)-5-[(5-phospho-beta-D-ribosylamino)methylideneamino]imidazole-4-carboxamide</text>
        <dbReference type="Rhea" id="RHEA:20049"/>
        <dbReference type="ChEBI" id="CHEBI:15377"/>
        <dbReference type="ChEBI" id="CHEBI:58435"/>
        <dbReference type="ChEBI" id="CHEBI:59457"/>
        <dbReference type="EC" id="3.5.4.19"/>
    </reaction>
</comment>
<dbReference type="EMBL" id="JACCBT010000001">
    <property type="protein sequence ID" value="NYE09969.1"/>
    <property type="molecule type" value="Genomic_DNA"/>
</dbReference>
<protein>
    <recommendedName>
        <fullName evidence="3">phosphoribosyl-AMP cyclohydrolase</fullName>
        <ecNumber evidence="3">3.5.4.19</ecNumber>
    </recommendedName>
</protein>
<dbReference type="PANTHER" id="PTHR42945">
    <property type="entry name" value="HISTIDINE BIOSYNTHESIS BIFUNCTIONAL PROTEIN"/>
    <property type="match status" value="1"/>
</dbReference>
<proteinExistence type="predicted"/>
<dbReference type="PANTHER" id="PTHR42945:SF1">
    <property type="entry name" value="HISTIDINE BIOSYNTHESIS BIFUNCTIONAL PROTEIN HIS7"/>
    <property type="match status" value="1"/>
</dbReference>
<feature type="domain" description="Phosphoribosyl-AMP cyclohydrolase" evidence="7">
    <location>
        <begin position="43"/>
        <end position="111"/>
    </location>
</feature>
<dbReference type="UniPathway" id="UPA00031">
    <property type="reaction ID" value="UER00008"/>
</dbReference>
<evidence type="ECO:0000256" key="4">
    <source>
        <dbReference type="ARBA" id="ARBA00022605"/>
    </source>
</evidence>
<evidence type="ECO:0000256" key="3">
    <source>
        <dbReference type="ARBA" id="ARBA00012721"/>
    </source>
</evidence>
<dbReference type="InterPro" id="IPR002496">
    <property type="entry name" value="PRib_AMP_CycHydrolase_dom"/>
</dbReference>
<evidence type="ECO:0000256" key="6">
    <source>
        <dbReference type="ARBA" id="ARBA00023102"/>
    </source>
</evidence>
<evidence type="ECO:0000313" key="8">
    <source>
        <dbReference type="EMBL" id="NYE09969.1"/>
    </source>
</evidence>
<dbReference type="Proteomes" id="UP000591272">
    <property type="component" value="Unassembled WGS sequence"/>
</dbReference>
<accession>A0A7Y9KBX6</accession>
<reference evidence="8 9" key="1">
    <citation type="submission" date="2020-07" db="EMBL/GenBank/DDBJ databases">
        <title>Sequencing the genomes of 1000 actinobacteria strains.</title>
        <authorList>
            <person name="Klenk H.-P."/>
        </authorList>
    </citation>
    <scope>NUCLEOTIDE SEQUENCE [LARGE SCALE GENOMIC DNA]</scope>
    <source>
        <strain evidence="8 9">DSM 43461</strain>
    </source>
</reference>
<dbReference type="Pfam" id="PF01502">
    <property type="entry name" value="PRA-CH"/>
    <property type="match status" value="1"/>
</dbReference>